<evidence type="ECO:0000256" key="3">
    <source>
        <dbReference type="PROSITE-ProRule" id="PRU10007"/>
    </source>
</evidence>
<dbReference type="PROSITE" id="PS00687">
    <property type="entry name" value="ALDEHYDE_DEHYDR_GLU"/>
    <property type="match status" value="1"/>
</dbReference>
<comment type="caution">
    <text evidence="6">The sequence shown here is derived from an EMBL/GenBank/DDBJ whole genome shotgun (WGS) entry which is preliminary data.</text>
</comment>
<dbReference type="GO" id="GO:0016620">
    <property type="term" value="F:oxidoreductase activity, acting on the aldehyde or oxo group of donors, NAD or NADP as acceptor"/>
    <property type="evidence" value="ECO:0007669"/>
    <property type="project" value="InterPro"/>
</dbReference>
<dbReference type="OrthoDB" id="9762913at2"/>
<keyword evidence="7" id="KW-1185">Reference proteome</keyword>
<organism evidence="6 7">
    <name type="scientific">Alkalicoccobacillus porphyridii</name>
    <dbReference type="NCBI Taxonomy" id="2597270"/>
    <lineage>
        <taxon>Bacteria</taxon>
        <taxon>Bacillati</taxon>
        <taxon>Bacillota</taxon>
        <taxon>Bacilli</taxon>
        <taxon>Bacillales</taxon>
        <taxon>Bacillaceae</taxon>
        <taxon>Alkalicoccobacillus</taxon>
    </lineage>
</organism>
<feature type="domain" description="Aldehyde dehydrogenase" evidence="5">
    <location>
        <begin position="40"/>
        <end position="505"/>
    </location>
</feature>
<gene>
    <name evidence="6" type="ORF">FN960_04080</name>
</gene>
<evidence type="ECO:0000256" key="4">
    <source>
        <dbReference type="RuleBase" id="RU003345"/>
    </source>
</evidence>
<feature type="active site" evidence="3">
    <location>
        <position position="277"/>
    </location>
</feature>
<dbReference type="FunFam" id="3.40.605.10:FF:000007">
    <property type="entry name" value="NAD/NADP-dependent betaine aldehyde dehydrogenase"/>
    <property type="match status" value="1"/>
</dbReference>
<keyword evidence="2 4" id="KW-0560">Oxidoreductase</keyword>
<reference evidence="6 7" key="1">
    <citation type="submission" date="2019-07" db="EMBL/GenBank/DDBJ databases">
        <authorList>
            <person name="Park Y.J."/>
            <person name="Jeong S.E."/>
            <person name="Jung H.S."/>
        </authorList>
    </citation>
    <scope>NUCLEOTIDE SEQUENCE [LARGE SCALE GENOMIC DNA]</scope>
    <source>
        <strain evidence="7">P16(2019)</strain>
    </source>
</reference>
<dbReference type="EMBL" id="VLXZ01000002">
    <property type="protein sequence ID" value="TSB47704.1"/>
    <property type="molecule type" value="Genomic_DNA"/>
</dbReference>
<evidence type="ECO:0000313" key="6">
    <source>
        <dbReference type="EMBL" id="TSB47704.1"/>
    </source>
</evidence>
<dbReference type="PANTHER" id="PTHR11699">
    <property type="entry name" value="ALDEHYDE DEHYDROGENASE-RELATED"/>
    <property type="match status" value="1"/>
</dbReference>
<dbReference type="Gene3D" id="3.40.605.10">
    <property type="entry name" value="Aldehyde Dehydrogenase, Chain A, domain 1"/>
    <property type="match status" value="1"/>
</dbReference>
<dbReference type="Pfam" id="PF00171">
    <property type="entry name" value="Aldedh"/>
    <property type="match status" value="1"/>
</dbReference>
<proteinExistence type="inferred from homology"/>
<name>A0A554A1Y5_9BACI</name>
<evidence type="ECO:0000256" key="2">
    <source>
        <dbReference type="ARBA" id="ARBA00023002"/>
    </source>
</evidence>
<dbReference type="InterPro" id="IPR016161">
    <property type="entry name" value="Ald_DH/histidinol_DH"/>
</dbReference>
<dbReference type="InterPro" id="IPR015590">
    <property type="entry name" value="Aldehyde_DH_dom"/>
</dbReference>
<dbReference type="InterPro" id="IPR016163">
    <property type="entry name" value="Ald_DH_C"/>
</dbReference>
<dbReference type="InterPro" id="IPR016162">
    <property type="entry name" value="Ald_DH_N"/>
</dbReference>
<evidence type="ECO:0000313" key="7">
    <source>
        <dbReference type="Proteomes" id="UP000318521"/>
    </source>
</evidence>
<dbReference type="AlphaFoldDB" id="A0A554A1Y5"/>
<dbReference type="SUPFAM" id="SSF53720">
    <property type="entry name" value="ALDH-like"/>
    <property type="match status" value="1"/>
</dbReference>
<dbReference type="Gene3D" id="3.40.309.10">
    <property type="entry name" value="Aldehyde Dehydrogenase, Chain A, domain 2"/>
    <property type="match status" value="1"/>
</dbReference>
<sequence>MNVGTPIFFERSENYNDFTDQKKGVRFISTTYGNYIHGSWVDSESGNLFASTNPANTEEVLGHFQDSTVSDTQKAIDAAESAFPSWSAQSAIHRADILYRLIPLLAEEKNRLATIITNEVGKTFIAAQKEVEASIQALKHFSGAANRLAGETVPANDPATFTYTVQEPLGAVGVITPFNFPLGIGIYKIAPAMLAGNTVVYKPPNDTALIAVELVKLFDRAGMPAGVLNMVTGAGEVVGKEMGGNHKLKAISFTGSTAVGMELGRAVHARGGKMQAEMGGKNATIILEDADLEAAIDGIILSGMFNNGQSCTGTSRVIVPKNMTQEVTERLVQKANSLRIGNGFEDVDNGAVANEKQLNTYLHFIESAKRDGAVIECGGRRLTDHGRDQGYFVAPTVISGVTSAMEVAQEEIFGPVVAVIEVDSFDEAIDVANDVRFGLSSAIYTKDLYKAHTFVRRIQTGVTHVNVPSNHYENQLPFGGKKNSSIGPREQGSTALDFWLETKAVYLRP</sequence>
<dbReference type="InterPro" id="IPR029510">
    <property type="entry name" value="Ald_DH_CS_GLU"/>
</dbReference>
<evidence type="ECO:0000256" key="1">
    <source>
        <dbReference type="ARBA" id="ARBA00009986"/>
    </source>
</evidence>
<comment type="similarity">
    <text evidence="1 4">Belongs to the aldehyde dehydrogenase family.</text>
</comment>
<evidence type="ECO:0000259" key="5">
    <source>
        <dbReference type="Pfam" id="PF00171"/>
    </source>
</evidence>
<dbReference type="Proteomes" id="UP000318521">
    <property type="component" value="Unassembled WGS sequence"/>
</dbReference>
<accession>A0A554A1Y5</accession>
<protein>
    <submittedName>
        <fullName evidence="6">Aldehyde dehydrogenase family protein</fullName>
    </submittedName>
</protein>